<dbReference type="EMBL" id="NOWT01000021">
    <property type="protein sequence ID" value="OYD82521.1"/>
    <property type="molecule type" value="Genomic_DNA"/>
</dbReference>
<dbReference type="Proteomes" id="UP000215367">
    <property type="component" value="Unassembled WGS sequence"/>
</dbReference>
<dbReference type="SUPFAM" id="SSF47413">
    <property type="entry name" value="lambda repressor-like DNA-binding domains"/>
    <property type="match status" value="1"/>
</dbReference>
<dbReference type="Gene3D" id="1.10.260.40">
    <property type="entry name" value="lambda repressor-like DNA-binding domains"/>
    <property type="match status" value="1"/>
</dbReference>
<evidence type="ECO:0000313" key="2">
    <source>
        <dbReference type="Proteomes" id="UP000215367"/>
    </source>
</evidence>
<dbReference type="InterPro" id="IPR010982">
    <property type="entry name" value="Lambda_DNA-bd_dom_sf"/>
</dbReference>
<dbReference type="InterPro" id="IPR031856">
    <property type="entry name" value="YdaS_toxin-like"/>
</dbReference>
<dbReference type="AlphaFoldDB" id="A0A235H9L3"/>
<dbReference type="Pfam" id="PF15943">
    <property type="entry name" value="YdaS_toxin"/>
    <property type="match status" value="1"/>
</dbReference>
<proteinExistence type="predicted"/>
<geneLocation type="plasmid" evidence="1">
    <name>unnamed</name>
</geneLocation>
<sequence length="72" mass="7626">MITQADVIIQKFGTQTALAEAVGVRQSAVAAWKKRGFIPARQQPAVLAAARNRGIKLTPNDFFAASDDQGAA</sequence>
<gene>
    <name evidence="1" type="ORF">CHT98_20190</name>
</gene>
<dbReference type="InterPro" id="IPR059216">
    <property type="entry name" value="LeuA_carph_isopro_dom"/>
</dbReference>
<dbReference type="RefSeq" id="WP_094305279.1">
    <property type="nucleotide sequence ID" value="NZ_NOWT01000021.1"/>
</dbReference>
<keyword evidence="1" id="KW-0614">Plasmid</keyword>
<dbReference type="NCBIfam" id="NF046037">
    <property type="entry name" value="carphisopro"/>
    <property type="match status" value="1"/>
</dbReference>
<name>A0A235H9L3_AZOBR</name>
<protein>
    <submittedName>
        <fullName evidence="1">Uncharacterized protein</fullName>
    </submittedName>
</protein>
<reference evidence="1 2" key="1">
    <citation type="submission" date="2017-07" db="EMBL/GenBank/DDBJ databases">
        <title>Whole genome sequence of Azospirillum brasilense 2A1, a potential biofertilizer strain.</title>
        <authorList>
            <person name="Fontana C.A."/>
            <person name="Toffoli L.M."/>
            <person name="Salazar S.M."/>
            <person name="Puglisi E."/>
            <person name="Pedraza R."/>
            <person name="Bassi D."/>
            <person name="Cocconcelli P.S."/>
        </authorList>
    </citation>
    <scope>NUCLEOTIDE SEQUENCE [LARGE SCALE GENOMIC DNA]</scope>
    <source>
        <strain evidence="1 2">2A1</strain>
        <plasmid evidence="1">unnamed</plasmid>
    </source>
</reference>
<comment type="caution">
    <text evidence="1">The sequence shown here is derived from an EMBL/GenBank/DDBJ whole genome shotgun (WGS) entry which is preliminary data.</text>
</comment>
<dbReference type="GO" id="GO:0003677">
    <property type="term" value="F:DNA binding"/>
    <property type="evidence" value="ECO:0007669"/>
    <property type="project" value="InterPro"/>
</dbReference>
<organism evidence="1 2">
    <name type="scientific">Azospirillum brasilense</name>
    <dbReference type="NCBI Taxonomy" id="192"/>
    <lineage>
        <taxon>Bacteria</taxon>
        <taxon>Pseudomonadati</taxon>
        <taxon>Pseudomonadota</taxon>
        <taxon>Alphaproteobacteria</taxon>
        <taxon>Rhodospirillales</taxon>
        <taxon>Azospirillaceae</taxon>
        <taxon>Azospirillum</taxon>
    </lineage>
</organism>
<accession>A0A235H9L3</accession>
<evidence type="ECO:0000313" key="1">
    <source>
        <dbReference type="EMBL" id="OYD82521.1"/>
    </source>
</evidence>